<dbReference type="Pfam" id="PF22029">
    <property type="entry name" value="PhyR_sigma2"/>
    <property type="match status" value="1"/>
</dbReference>
<accession>A0ABS6ILC2</accession>
<dbReference type="PANTHER" id="PTHR44591:SF3">
    <property type="entry name" value="RESPONSE REGULATORY DOMAIN-CONTAINING PROTEIN"/>
    <property type="match status" value="1"/>
</dbReference>
<dbReference type="RefSeq" id="WP_216962572.1">
    <property type="nucleotide sequence ID" value="NZ_JAHOPB010000001.1"/>
</dbReference>
<gene>
    <name evidence="7" type="ORF">KQ910_16615</name>
</gene>
<dbReference type="SMART" id="SM00448">
    <property type="entry name" value="REC"/>
    <property type="match status" value="1"/>
</dbReference>
<evidence type="ECO:0000256" key="4">
    <source>
        <dbReference type="PROSITE-ProRule" id="PRU00169"/>
    </source>
</evidence>
<dbReference type="InterPro" id="IPR053866">
    <property type="entry name" value="PhyR_sigma2"/>
</dbReference>
<dbReference type="InterPro" id="IPR001789">
    <property type="entry name" value="Sig_transdc_resp-reg_receiver"/>
</dbReference>
<keyword evidence="1 4" id="KW-0597">Phosphoprotein</keyword>
<reference evidence="7 8" key="1">
    <citation type="submission" date="2021-06" db="EMBL/GenBank/DDBJ databases">
        <authorList>
            <person name="Lee D.H."/>
        </authorList>
    </citation>
    <scope>NUCLEOTIDE SEQUENCE [LARGE SCALE GENOMIC DNA]</scope>
    <source>
        <strain evidence="7 8">MMS21-HV4-11</strain>
    </source>
</reference>
<dbReference type="Pfam" id="PF00072">
    <property type="entry name" value="Response_reg"/>
    <property type="match status" value="1"/>
</dbReference>
<evidence type="ECO:0000313" key="7">
    <source>
        <dbReference type="EMBL" id="MBU8875399.1"/>
    </source>
</evidence>
<keyword evidence="5" id="KW-0175">Coiled coil</keyword>
<evidence type="ECO:0000256" key="5">
    <source>
        <dbReference type="SAM" id="Coils"/>
    </source>
</evidence>
<evidence type="ECO:0000259" key="6">
    <source>
        <dbReference type="PROSITE" id="PS50110"/>
    </source>
</evidence>
<dbReference type="InterPro" id="IPR053867">
    <property type="entry name" value="PhyR_sigma4"/>
</dbReference>
<evidence type="ECO:0000256" key="1">
    <source>
        <dbReference type="ARBA" id="ARBA00022553"/>
    </source>
</evidence>
<feature type="domain" description="Response regulatory" evidence="6">
    <location>
        <begin position="149"/>
        <end position="262"/>
    </location>
</feature>
<name>A0ABS6ILC2_9HYPH</name>
<keyword evidence="8" id="KW-1185">Reference proteome</keyword>
<keyword evidence="2" id="KW-0805">Transcription regulation</keyword>
<dbReference type="NCBIfam" id="NF006623">
    <property type="entry name" value="PRK09191.1"/>
    <property type="match status" value="1"/>
</dbReference>
<comment type="caution">
    <text evidence="7">The sequence shown here is derived from an EMBL/GenBank/DDBJ whole genome shotgun (WGS) entry which is preliminary data.</text>
</comment>
<dbReference type="Pfam" id="PF22233">
    <property type="entry name" value="PhyR_sigma-like"/>
    <property type="match status" value="1"/>
</dbReference>
<evidence type="ECO:0000256" key="2">
    <source>
        <dbReference type="ARBA" id="ARBA00023015"/>
    </source>
</evidence>
<dbReference type="EMBL" id="JAHOPB010000001">
    <property type="protein sequence ID" value="MBU8875399.1"/>
    <property type="molecule type" value="Genomic_DNA"/>
</dbReference>
<evidence type="ECO:0000313" key="8">
    <source>
        <dbReference type="Proteomes" id="UP000727907"/>
    </source>
</evidence>
<feature type="modified residue" description="4-aspartylphosphate" evidence="4">
    <location>
        <position position="199"/>
    </location>
</feature>
<dbReference type="Proteomes" id="UP000727907">
    <property type="component" value="Unassembled WGS sequence"/>
</dbReference>
<proteinExistence type="predicted"/>
<sequence>MAEEQVASKKVSEAITRTLPFLRRYARAVTGSQQQGDEWVRLCAEVAVQQPELIAEAEDTKVGVFALFHRLRQPFGVIEEGAAGSESVRGRLKESLTDMAPMQRQVLLLTVLEGFTISDAAHILGVSVDEAERSLEEARRELQRVASVRILVIEDEAVIALDVADIVRNAGHEVVGIAATEKTAIELARKHSPHLVLADIQLRGSDSGISAVNQIMKSMSVPVIFVTGFPERLLTGKQVEPAFVISKPFDPDLLRAAIAQALDTVSI</sequence>
<keyword evidence="3" id="KW-0804">Transcription</keyword>
<protein>
    <submittedName>
        <fullName evidence="7">Response regulator</fullName>
    </submittedName>
</protein>
<feature type="coiled-coil region" evidence="5">
    <location>
        <begin position="121"/>
        <end position="148"/>
    </location>
</feature>
<dbReference type="PROSITE" id="PS50110">
    <property type="entry name" value="RESPONSE_REGULATORY"/>
    <property type="match status" value="1"/>
</dbReference>
<organism evidence="7 8">
    <name type="scientific">Reyranella humidisoli</name>
    <dbReference type="NCBI Taxonomy" id="2849149"/>
    <lineage>
        <taxon>Bacteria</taxon>
        <taxon>Pseudomonadati</taxon>
        <taxon>Pseudomonadota</taxon>
        <taxon>Alphaproteobacteria</taxon>
        <taxon>Hyphomicrobiales</taxon>
        <taxon>Reyranellaceae</taxon>
        <taxon>Reyranella</taxon>
    </lineage>
</organism>
<evidence type="ECO:0000256" key="3">
    <source>
        <dbReference type="ARBA" id="ARBA00023163"/>
    </source>
</evidence>
<dbReference type="InterPro" id="IPR050595">
    <property type="entry name" value="Bact_response_regulator"/>
</dbReference>
<dbReference type="PANTHER" id="PTHR44591">
    <property type="entry name" value="STRESS RESPONSE REGULATOR PROTEIN 1"/>
    <property type="match status" value="1"/>
</dbReference>